<reference evidence="1 2" key="1">
    <citation type="submission" date="2019-03" db="EMBL/GenBank/DDBJ databases">
        <title>Single cell metagenomics reveals metabolic interactions within the superorganism composed of flagellate Streblomastix strix and complex community of Bacteroidetes bacteria on its surface.</title>
        <authorList>
            <person name="Treitli S.C."/>
            <person name="Kolisko M."/>
            <person name="Husnik F."/>
            <person name="Keeling P."/>
            <person name="Hampl V."/>
        </authorList>
    </citation>
    <scope>NUCLEOTIDE SEQUENCE [LARGE SCALE GENOMIC DNA]</scope>
    <source>
        <strain evidence="1">ST1C</strain>
    </source>
</reference>
<feature type="non-terminal residue" evidence="1">
    <location>
        <position position="1"/>
    </location>
</feature>
<comment type="caution">
    <text evidence="1">The sequence shown here is derived from an EMBL/GenBank/DDBJ whole genome shotgun (WGS) entry which is preliminary data.</text>
</comment>
<accession>A0A5J4V552</accession>
<name>A0A5J4V552_9EUKA</name>
<proteinExistence type="predicted"/>
<evidence type="ECO:0000313" key="2">
    <source>
        <dbReference type="Proteomes" id="UP000324800"/>
    </source>
</evidence>
<protein>
    <submittedName>
        <fullName evidence="1">Uncharacterized protein</fullName>
    </submittedName>
</protein>
<organism evidence="1 2">
    <name type="scientific">Streblomastix strix</name>
    <dbReference type="NCBI Taxonomy" id="222440"/>
    <lineage>
        <taxon>Eukaryota</taxon>
        <taxon>Metamonada</taxon>
        <taxon>Preaxostyla</taxon>
        <taxon>Oxymonadida</taxon>
        <taxon>Streblomastigidae</taxon>
        <taxon>Streblomastix</taxon>
    </lineage>
</organism>
<dbReference type="Proteomes" id="UP000324800">
    <property type="component" value="Unassembled WGS sequence"/>
</dbReference>
<sequence length="14" mass="1466">YVVGKTAENDAGIE</sequence>
<evidence type="ECO:0000313" key="1">
    <source>
        <dbReference type="EMBL" id="KAA6377939.1"/>
    </source>
</evidence>
<dbReference type="EMBL" id="SNRW01009478">
    <property type="protein sequence ID" value="KAA6377939.1"/>
    <property type="molecule type" value="Genomic_DNA"/>
</dbReference>
<gene>
    <name evidence="1" type="ORF">EZS28_026531</name>
</gene>